<sequence>MRDQIRSVKNRLSCNGFDALGSESFDCRMTSMSTFVCSSEHIRSPQESTESDKMKRKTCKPKQYARQSEFLLFCGYENNEMSYLPTYPCDTDRTSSINVRHSMPVFFYNLPGTLSCTKICKSNEKPPSTDQ</sequence>
<reference evidence="1" key="1">
    <citation type="journal article" date="2011" name="PLoS Biol.">
        <title>Gene gain and loss during evolution of obligate parasitism in the white rust pathogen of Arabidopsis thaliana.</title>
        <authorList>
            <person name="Kemen E."/>
            <person name="Gardiner A."/>
            <person name="Schultz-Larsen T."/>
            <person name="Kemen A.C."/>
            <person name="Balmuth A.L."/>
            <person name="Robert-Seilaniantz A."/>
            <person name="Bailey K."/>
            <person name="Holub E."/>
            <person name="Studholme D.J."/>
            <person name="Maclean D."/>
            <person name="Jones J.D."/>
        </authorList>
    </citation>
    <scope>NUCLEOTIDE SEQUENCE</scope>
</reference>
<dbReference type="AlphaFoldDB" id="F0W1J1"/>
<name>F0W1J1_9STRA</name>
<gene>
    <name evidence="1" type="primary">AlNc14C7G959</name>
    <name evidence="1" type="ORF">ALNC14_010630</name>
</gene>
<accession>F0W1J1</accession>
<proteinExistence type="predicted"/>
<protein>
    <submittedName>
        <fullName evidence="1">AlNc14C7G959 protein</fullName>
    </submittedName>
</protein>
<dbReference type="EMBL" id="FR824052">
    <property type="protein sequence ID" value="CCA14920.1"/>
    <property type="molecule type" value="Genomic_DNA"/>
</dbReference>
<evidence type="ECO:0000313" key="1">
    <source>
        <dbReference type="EMBL" id="CCA14920.1"/>
    </source>
</evidence>
<dbReference type="HOGENOM" id="CLU_1931421_0_0_1"/>
<reference evidence="1" key="2">
    <citation type="submission" date="2011-02" db="EMBL/GenBank/DDBJ databases">
        <authorList>
            <person name="MacLean D."/>
        </authorList>
    </citation>
    <scope>NUCLEOTIDE SEQUENCE</scope>
</reference>
<organism evidence="1">
    <name type="scientific">Albugo laibachii Nc14</name>
    <dbReference type="NCBI Taxonomy" id="890382"/>
    <lineage>
        <taxon>Eukaryota</taxon>
        <taxon>Sar</taxon>
        <taxon>Stramenopiles</taxon>
        <taxon>Oomycota</taxon>
        <taxon>Peronosporomycetes</taxon>
        <taxon>Albuginales</taxon>
        <taxon>Albuginaceae</taxon>
        <taxon>Albugo</taxon>
    </lineage>
</organism>